<evidence type="ECO:0000313" key="2">
    <source>
        <dbReference type="Proteomes" id="UP000249248"/>
    </source>
</evidence>
<organism evidence="1 2">
    <name type="scientific">Putridiphycobacter roseus</name>
    <dbReference type="NCBI Taxonomy" id="2219161"/>
    <lineage>
        <taxon>Bacteria</taxon>
        <taxon>Pseudomonadati</taxon>
        <taxon>Bacteroidota</taxon>
        <taxon>Flavobacteriia</taxon>
        <taxon>Flavobacteriales</taxon>
        <taxon>Crocinitomicaceae</taxon>
        <taxon>Putridiphycobacter</taxon>
    </lineage>
</organism>
<sequence length="205" mass="23576">MKIKWIALLLLTVLISCSTDPNKQIDEGKITDNTYHSKEIGWTMEIPNGWEVTHKSTLDERTSNGLDLISESAGIEIDASELKQLLNFQKNKFNIFQSTSQPFIEEYEGEWASNNVLLKELIYNTYLQNGMKTDSSATQTVSVNGLDFVFYEFVIYGPKGDVILNQMMYSRLINGFDFGININYNNEGDKKEMLEAWMNSKFEKY</sequence>
<gene>
    <name evidence="1" type="ORF">DNU06_07880</name>
</gene>
<dbReference type="RefSeq" id="WP_111062708.1">
    <property type="nucleotide sequence ID" value="NZ_JBHUCU010000016.1"/>
</dbReference>
<proteinExistence type="predicted"/>
<reference evidence="1 2" key="1">
    <citation type="submission" date="2018-06" db="EMBL/GenBank/DDBJ databases">
        <title>The draft genome sequence of Crocinitomix sp. SM1701.</title>
        <authorList>
            <person name="Zhang X."/>
        </authorList>
    </citation>
    <scope>NUCLEOTIDE SEQUENCE [LARGE SCALE GENOMIC DNA]</scope>
    <source>
        <strain evidence="1 2">SM1701</strain>
    </source>
</reference>
<name>A0A2W1NDJ6_9FLAO</name>
<comment type="caution">
    <text evidence="1">The sequence shown here is derived from an EMBL/GenBank/DDBJ whole genome shotgun (WGS) entry which is preliminary data.</text>
</comment>
<protein>
    <submittedName>
        <fullName evidence="1">Uncharacterized protein</fullName>
    </submittedName>
</protein>
<evidence type="ECO:0000313" key="1">
    <source>
        <dbReference type="EMBL" id="PZE17183.1"/>
    </source>
</evidence>
<dbReference type="EMBL" id="QKSB01000004">
    <property type="protein sequence ID" value="PZE17183.1"/>
    <property type="molecule type" value="Genomic_DNA"/>
</dbReference>
<accession>A0A2W1NDJ6</accession>
<dbReference type="PROSITE" id="PS51257">
    <property type="entry name" value="PROKAR_LIPOPROTEIN"/>
    <property type="match status" value="1"/>
</dbReference>
<dbReference type="AlphaFoldDB" id="A0A2W1NDJ6"/>
<dbReference type="Proteomes" id="UP000249248">
    <property type="component" value="Unassembled WGS sequence"/>
</dbReference>
<keyword evidence="2" id="KW-1185">Reference proteome</keyword>